<dbReference type="RefSeq" id="WP_229678294.1">
    <property type="nucleotide sequence ID" value="NZ_BMKM01000003.1"/>
</dbReference>
<dbReference type="Proteomes" id="UP000614460">
    <property type="component" value="Unassembled WGS sequence"/>
</dbReference>
<protein>
    <recommendedName>
        <fullName evidence="3">Thioredoxin domain-containing protein</fullName>
    </recommendedName>
</protein>
<dbReference type="InterPro" id="IPR050553">
    <property type="entry name" value="Thioredoxin_ResA/DsbE_sf"/>
</dbReference>
<evidence type="ECO:0000313" key="2">
    <source>
        <dbReference type="Proteomes" id="UP000614460"/>
    </source>
</evidence>
<proteinExistence type="predicted"/>
<evidence type="ECO:0008006" key="3">
    <source>
        <dbReference type="Google" id="ProtNLM"/>
    </source>
</evidence>
<dbReference type="EMBL" id="BMKM01000003">
    <property type="protein sequence ID" value="GGE18301.1"/>
    <property type="molecule type" value="Genomic_DNA"/>
</dbReference>
<gene>
    <name evidence="1" type="ORF">GCM10011516_14930</name>
</gene>
<dbReference type="PANTHER" id="PTHR42852:SF17">
    <property type="entry name" value="THIOREDOXIN-LIKE PROTEIN HI_1115"/>
    <property type="match status" value="1"/>
</dbReference>
<dbReference type="SUPFAM" id="SSF52833">
    <property type="entry name" value="Thioredoxin-like"/>
    <property type="match status" value="1"/>
</dbReference>
<accession>A0A8H9G0V1</accession>
<dbReference type="Gene3D" id="3.40.30.10">
    <property type="entry name" value="Glutaredoxin"/>
    <property type="match status" value="1"/>
</dbReference>
<reference evidence="1" key="1">
    <citation type="journal article" date="2014" name="Int. J. Syst. Evol. Microbiol.">
        <title>Complete genome sequence of Corynebacterium casei LMG S-19264T (=DSM 44701T), isolated from a smear-ripened cheese.</title>
        <authorList>
            <consortium name="US DOE Joint Genome Institute (JGI-PGF)"/>
            <person name="Walter F."/>
            <person name="Albersmeier A."/>
            <person name="Kalinowski J."/>
            <person name="Ruckert C."/>
        </authorList>
    </citation>
    <scope>NUCLEOTIDE SEQUENCE</scope>
    <source>
        <strain evidence="1">CGMCC 1.15966</strain>
    </source>
</reference>
<dbReference type="CDD" id="cd02966">
    <property type="entry name" value="TlpA_like_family"/>
    <property type="match status" value="1"/>
</dbReference>
<reference evidence="1" key="2">
    <citation type="submission" date="2020-09" db="EMBL/GenBank/DDBJ databases">
        <authorList>
            <person name="Sun Q."/>
            <person name="Zhou Y."/>
        </authorList>
    </citation>
    <scope>NUCLEOTIDE SEQUENCE</scope>
    <source>
        <strain evidence="1">CGMCC 1.15966</strain>
    </source>
</reference>
<evidence type="ECO:0000313" key="1">
    <source>
        <dbReference type="EMBL" id="GGE18301.1"/>
    </source>
</evidence>
<dbReference type="InterPro" id="IPR036249">
    <property type="entry name" value="Thioredoxin-like_sf"/>
</dbReference>
<comment type="caution">
    <text evidence="1">The sequence shown here is derived from an EMBL/GenBank/DDBJ whole genome shotgun (WGS) entry which is preliminary data.</text>
</comment>
<dbReference type="AlphaFoldDB" id="A0A8H9G0V1"/>
<dbReference type="PANTHER" id="PTHR42852">
    <property type="entry name" value="THIOL:DISULFIDE INTERCHANGE PROTEIN DSBE"/>
    <property type="match status" value="1"/>
</dbReference>
<sequence>MAQVSSKETAPTDIKELPILTVGSKVPKEFWEMKHIIYEDGETREITLKEFKGKFLILDFWSVSCGNCIFHQKEIEYFKEKYKGEVKVLMVNSLITKDNRERISSFQTRFGDQYFRSGLTSIILDEKLTAIFRPIGYPTYVWINPYGFVQTITFWNFLDRESVPPFLPKRKV</sequence>
<keyword evidence="2" id="KW-1185">Reference proteome</keyword>
<organism evidence="1 2">
    <name type="scientific">Sphingobacterium cellulitidis</name>
    <dbReference type="NCBI Taxonomy" id="1768011"/>
    <lineage>
        <taxon>Bacteria</taxon>
        <taxon>Pseudomonadati</taxon>
        <taxon>Bacteroidota</taxon>
        <taxon>Sphingobacteriia</taxon>
        <taxon>Sphingobacteriales</taxon>
        <taxon>Sphingobacteriaceae</taxon>
        <taxon>Sphingobacterium</taxon>
    </lineage>
</organism>
<name>A0A8H9G0V1_9SPHI</name>